<evidence type="ECO:0008006" key="3">
    <source>
        <dbReference type="Google" id="ProtNLM"/>
    </source>
</evidence>
<dbReference type="GeneID" id="94367670"/>
<gene>
    <name evidence="1" type="ORF">GCM10008088_00330</name>
</gene>
<organism evidence="1 2">
    <name type="scientific">Mesonia mobilis</name>
    <dbReference type="NCBI Taxonomy" id="369791"/>
    <lineage>
        <taxon>Bacteria</taxon>
        <taxon>Pseudomonadati</taxon>
        <taxon>Bacteroidota</taxon>
        <taxon>Flavobacteriia</taxon>
        <taxon>Flavobacteriales</taxon>
        <taxon>Flavobacteriaceae</taxon>
        <taxon>Mesonia</taxon>
    </lineage>
</organism>
<dbReference type="EMBL" id="BMWY01000001">
    <property type="protein sequence ID" value="GGZ43355.1"/>
    <property type="molecule type" value="Genomic_DNA"/>
</dbReference>
<evidence type="ECO:0000313" key="1">
    <source>
        <dbReference type="EMBL" id="GGZ43355.1"/>
    </source>
</evidence>
<accession>A0ABQ3BFY9</accession>
<proteinExistence type="predicted"/>
<reference evidence="2" key="1">
    <citation type="journal article" date="2019" name="Int. J. Syst. Evol. Microbiol.">
        <title>The Global Catalogue of Microorganisms (GCM) 10K type strain sequencing project: providing services to taxonomists for standard genome sequencing and annotation.</title>
        <authorList>
            <consortium name="The Broad Institute Genomics Platform"/>
            <consortium name="The Broad Institute Genome Sequencing Center for Infectious Disease"/>
            <person name="Wu L."/>
            <person name="Ma J."/>
        </authorList>
    </citation>
    <scope>NUCLEOTIDE SEQUENCE [LARGE SCALE GENOMIC DNA]</scope>
    <source>
        <strain evidence="2">KCTC 12708</strain>
    </source>
</reference>
<evidence type="ECO:0000313" key="2">
    <source>
        <dbReference type="Proteomes" id="UP000615593"/>
    </source>
</evidence>
<dbReference type="RefSeq" id="WP_036243433.1">
    <property type="nucleotide sequence ID" value="NZ_BMWY01000001.1"/>
</dbReference>
<sequence length="194" mass="22606">MKWFLIVFFCVIGFGIQAQESQQASVEKEVYGVQVGLGFWAHYELGLSNTIALRGELGFNPYITEPGFIINEKTHFGFMPIVRVEPRWYFNLKKRLREDRNISKNSGNFLSLNVAFTPNSFTIFDNSDYDVETINQLSVIPTWGMRRTYWEHFTLETGAGLGYVRSFQSDDYYLNPDKEHLVGLKIYFRLGYTF</sequence>
<name>A0ABQ3BFY9_9FLAO</name>
<dbReference type="Proteomes" id="UP000615593">
    <property type="component" value="Unassembled WGS sequence"/>
</dbReference>
<protein>
    <recommendedName>
        <fullName evidence="3">Outer membrane protein beta-barrel domain-containing protein</fullName>
    </recommendedName>
</protein>
<comment type="caution">
    <text evidence="1">The sequence shown here is derived from an EMBL/GenBank/DDBJ whole genome shotgun (WGS) entry which is preliminary data.</text>
</comment>
<keyword evidence="2" id="KW-1185">Reference proteome</keyword>